<feature type="region of interest" description="Disordered" evidence="1">
    <location>
        <begin position="56"/>
        <end position="93"/>
    </location>
</feature>
<evidence type="ECO:0000256" key="1">
    <source>
        <dbReference type="SAM" id="MobiDB-lite"/>
    </source>
</evidence>
<reference evidence="2" key="1">
    <citation type="submission" date="2014-09" db="EMBL/GenBank/DDBJ databases">
        <authorList>
            <person name="Magalhaes I.L.F."/>
            <person name="Oliveira U."/>
            <person name="Santos F.R."/>
            <person name="Vidigal T.H.D.A."/>
            <person name="Brescovit A.D."/>
            <person name="Santos A.J."/>
        </authorList>
    </citation>
    <scope>NUCLEOTIDE SEQUENCE</scope>
    <source>
        <tissue evidence="2">Shoot tissue taken approximately 20 cm above the soil surface</tissue>
    </source>
</reference>
<protein>
    <submittedName>
        <fullName evidence="2">Uncharacterized protein</fullName>
    </submittedName>
</protein>
<sequence>MLPETTVGCSGDLEDTTRVAVTEKVGGCHGASWARPSQHGAGQRVVIGPARAGWLEEPGAGGSAVARSPNYQTPDSSCRRPTSRVHQRLLLVR</sequence>
<feature type="compositionally biased region" description="Polar residues" evidence="1">
    <location>
        <begin position="69"/>
        <end position="80"/>
    </location>
</feature>
<dbReference type="AlphaFoldDB" id="A0A0A8YE10"/>
<organism evidence="2">
    <name type="scientific">Arundo donax</name>
    <name type="common">Giant reed</name>
    <name type="synonym">Donax arundinaceus</name>
    <dbReference type="NCBI Taxonomy" id="35708"/>
    <lineage>
        <taxon>Eukaryota</taxon>
        <taxon>Viridiplantae</taxon>
        <taxon>Streptophyta</taxon>
        <taxon>Embryophyta</taxon>
        <taxon>Tracheophyta</taxon>
        <taxon>Spermatophyta</taxon>
        <taxon>Magnoliopsida</taxon>
        <taxon>Liliopsida</taxon>
        <taxon>Poales</taxon>
        <taxon>Poaceae</taxon>
        <taxon>PACMAD clade</taxon>
        <taxon>Arundinoideae</taxon>
        <taxon>Arundineae</taxon>
        <taxon>Arundo</taxon>
    </lineage>
</organism>
<evidence type="ECO:0000313" key="2">
    <source>
        <dbReference type="EMBL" id="JAD23838.1"/>
    </source>
</evidence>
<proteinExistence type="predicted"/>
<name>A0A0A8YE10_ARUDO</name>
<dbReference type="EMBL" id="GBRH01274057">
    <property type="protein sequence ID" value="JAD23838.1"/>
    <property type="molecule type" value="Transcribed_RNA"/>
</dbReference>
<accession>A0A0A8YE10</accession>
<reference evidence="2" key="2">
    <citation type="journal article" date="2015" name="Data Brief">
        <title>Shoot transcriptome of the giant reed, Arundo donax.</title>
        <authorList>
            <person name="Barrero R.A."/>
            <person name="Guerrero F.D."/>
            <person name="Moolhuijzen P."/>
            <person name="Goolsby J.A."/>
            <person name="Tidwell J."/>
            <person name="Bellgard S.E."/>
            <person name="Bellgard M.I."/>
        </authorList>
    </citation>
    <scope>NUCLEOTIDE SEQUENCE</scope>
    <source>
        <tissue evidence="2">Shoot tissue taken approximately 20 cm above the soil surface</tissue>
    </source>
</reference>